<evidence type="ECO:0000313" key="1">
    <source>
        <dbReference type="EMBL" id="ACQ51385.1"/>
    </source>
</evidence>
<geneLocation type="plasmid" evidence="1 2">
    <name>pCLJ</name>
</geneLocation>
<organism evidence="1 2">
    <name type="scientific">Clostridium botulinum (strain 657 / Type Ba4)</name>
    <dbReference type="NCBI Taxonomy" id="515621"/>
    <lineage>
        <taxon>Bacteria</taxon>
        <taxon>Bacillati</taxon>
        <taxon>Bacillota</taxon>
        <taxon>Clostridia</taxon>
        <taxon>Eubacteriales</taxon>
        <taxon>Clostridiaceae</taxon>
        <taxon>Clostridium</taxon>
    </lineage>
</organism>
<proteinExistence type="predicted"/>
<sequence>MERIVGMEKIFINKLNSNQKILVTEEYIELLEYKTSLSSISDLYYLKQTGFIEKCECSKGIKRNEDLNGGGINSCISIWNLRKGWKSVLKNIMTLNEFNEVVKVIAERIDDNNLFTKK</sequence>
<protein>
    <submittedName>
        <fullName evidence="1">Uncharacterized protein</fullName>
    </submittedName>
</protein>
<gene>
    <name evidence="1" type="ordered locus">CLJ_0145</name>
</gene>
<keyword evidence="1" id="KW-0614">Plasmid</keyword>
<dbReference type="AlphaFoldDB" id="A0A3F2ZU69"/>
<reference evidence="2" key="2">
    <citation type="submission" date="2008-05" db="EMBL/GenBank/DDBJ databases">
        <title>Genome sequence of Clostridium botulinum Ba4 strain 657 plasmid pCLJ.</title>
        <authorList>
            <person name="Shrivastava S."/>
            <person name="Brown J.L."/>
            <person name="Bruce D."/>
            <person name="Detter C."/>
            <person name="Munk C."/>
            <person name="Smith L.A."/>
            <person name="Smith T.J."/>
            <person name="Sutton G."/>
            <person name="Brettin T.S."/>
        </authorList>
    </citation>
    <scope>NUCLEOTIDE SEQUENCE [LARGE SCALE GENOMIC DNA]</scope>
    <source>
        <strain evidence="2">657 / Type Ba4</strain>
        <plasmid evidence="2">pCLJ</plasmid>
    </source>
</reference>
<dbReference type="KEGG" id="cbi:CLJ_0145"/>
<evidence type="ECO:0000313" key="2">
    <source>
        <dbReference type="Proteomes" id="UP000002333"/>
    </source>
</evidence>
<name>A0A3F2ZU69_CLOB6</name>
<dbReference type="Proteomes" id="UP000002333">
    <property type="component" value="Plasmid pCLJ"/>
</dbReference>
<reference evidence="1 2" key="1">
    <citation type="journal article" date="2007" name="PLoS ONE">
        <title>Analysis of the neurotoxin complex genes in Clostridium botulinum A1-A4 and B1 strains: BoNT/A3, /Ba4 and /B1 clusters are located within plasmids.</title>
        <authorList>
            <person name="Smith T.J."/>
            <person name="Hill K.K."/>
            <person name="Foley B.T."/>
            <person name="Detter J.C."/>
            <person name="Munk A.C."/>
            <person name="Bruce D.C."/>
            <person name="Doggett N.A."/>
            <person name="Smith L.A."/>
            <person name="Marks J.D."/>
            <person name="Xie G."/>
            <person name="Brettin T.S."/>
        </authorList>
    </citation>
    <scope>NUCLEOTIDE SEQUENCE [LARGE SCALE GENOMIC DNA]</scope>
    <source>
        <strain evidence="2">657 / Type Ba4</strain>
    </source>
</reference>
<accession>A0A3F2ZU69</accession>
<dbReference type="EMBL" id="CP001081">
    <property type="protein sequence ID" value="ACQ51385.1"/>
    <property type="molecule type" value="Genomic_DNA"/>
</dbReference>